<comment type="caution">
    <text evidence="1">The sequence shown here is derived from an EMBL/GenBank/DDBJ whole genome shotgun (WGS) entry which is preliminary data.</text>
</comment>
<evidence type="ECO:0000313" key="2">
    <source>
        <dbReference type="Proteomes" id="UP001066276"/>
    </source>
</evidence>
<dbReference type="AlphaFoldDB" id="A0AAV7WN72"/>
<evidence type="ECO:0000313" key="1">
    <source>
        <dbReference type="EMBL" id="KAJ1214166.1"/>
    </source>
</evidence>
<dbReference type="Proteomes" id="UP001066276">
    <property type="component" value="Chromosome 1_1"/>
</dbReference>
<accession>A0AAV7WN72</accession>
<reference evidence="1" key="1">
    <citation type="journal article" date="2022" name="bioRxiv">
        <title>Sequencing and chromosome-scale assembly of the giantPleurodeles waltlgenome.</title>
        <authorList>
            <person name="Brown T."/>
            <person name="Elewa A."/>
            <person name="Iarovenko S."/>
            <person name="Subramanian E."/>
            <person name="Araus A.J."/>
            <person name="Petzold A."/>
            <person name="Susuki M."/>
            <person name="Suzuki K.-i.T."/>
            <person name="Hayashi T."/>
            <person name="Toyoda A."/>
            <person name="Oliveira C."/>
            <person name="Osipova E."/>
            <person name="Leigh N.D."/>
            <person name="Simon A."/>
            <person name="Yun M.H."/>
        </authorList>
    </citation>
    <scope>NUCLEOTIDE SEQUENCE</scope>
    <source>
        <strain evidence="1">20211129_DDA</strain>
        <tissue evidence="1">Liver</tissue>
    </source>
</reference>
<dbReference type="EMBL" id="JANPWB010000001">
    <property type="protein sequence ID" value="KAJ1214166.1"/>
    <property type="molecule type" value="Genomic_DNA"/>
</dbReference>
<sequence length="78" mass="8944">MDLKLSDLSAASTSIQADIAHFKVTVTDLDQRLTTVEDHITAMPVQDTEIHFLRAKITDLEDRSWRDNVRFFGILELK</sequence>
<protein>
    <submittedName>
        <fullName evidence="1">Uncharacterized protein</fullName>
    </submittedName>
</protein>
<organism evidence="1 2">
    <name type="scientific">Pleurodeles waltl</name>
    <name type="common">Iberian ribbed newt</name>
    <dbReference type="NCBI Taxonomy" id="8319"/>
    <lineage>
        <taxon>Eukaryota</taxon>
        <taxon>Metazoa</taxon>
        <taxon>Chordata</taxon>
        <taxon>Craniata</taxon>
        <taxon>Vertebrata</taxon>
        <taxon>Euteleostomi</taxon>
        <taxon>Amphibia</taxon>
        <taxon>Batrachia</taxon>
        <taxon>Caudata</taxon>
        <taxon>Salamandroidea</taxon>
        <taxon>Salamandridae</taxon>
        <taxon>Pleurodelinae</taxon>
        <taxon>Pleurodeles</taxon>
    </lineage>
</organism>
<proteinExistence type="predicted"/>
<gene>
    <name evidence="1" type="ORF">NDU88_001792</name>
</gene>
<keyword evidence="2" id="KW-1185">Reference proteome</keyword>
<name>A0AAV7WN72_PLEWA</name>